<proteinExistence type="predicted"/>
<dbReference type="Gene3D" id="4.10.240.10">
    <property type="entry name" value="Zn(2)-C6 fungal-type DNA-binding domain"/>
    <property type="match status" value="1"/>
</dbReference>
<dbReference type="PANTHER" id="PTHR31001:SF40">
    <property type="entry name" value="ZN(II)2CYS6 TRANSCRIPTION FACTOR (EUROFUNG)"/>
    <property type="match status" value="1"/>
</dbReference>
<dbReference type="RefSeq" id="XP_033379234.1">
    <property type="nucleotide sequence ID" value="XM_033529136.1"/>
</dbReference>
<dbReference type="GO" id="GO:0000981">
    <property type="term" value="F:DNA-binding transcription factor activity, RNA polymerase II-specific"/>
    <property type="evidence" value="ECO:0007669"/>
    <property type="project" value="InterPro"/>
</dbReference>
<feature type="domain" description="Zn(2)-C6 fungal-type" evidence="4">
    <location>
        <begin position="22"/>
        <end position="53"/>
    </location>
</feature>
<gene>
    <name evidence="5" type="ORF">BU24DRAFT_427091</name>
</gene>
<dbReference type="InterPro" id="IPR050613">
    <property type="entry name" value="Sec_Metabolite_Reg"/>
</dbReference>
<dbReference type="AlphaFoldDB" id="A0A6A5XCQ8"/>
<dbReference type="EMBL" id="ML978075">
    <property type="protein sequence ID" value="KAF2010895.1"/>
    <property type="molecule type" value="Genomic_DNA"/>
</dbReference>
<dbReference type="Proteomes" id="UP000799778">
    <property type="component" value="Unassembled WGS sequence"/>
</dbReference>
<dbReference type="PROSITE" id="PS00463">
    <property type="entry name" value="ZN2_CY6_FUNGAL_1"/>
    <property type="match status" value="1"/>
</dbReference>
<evidence type="ECO:0000259" key="4">
    <source>
        <dbReference type="PROSITE" id="PS50048"/>
    </source>
</evidence>
<dbReference type="GeneID" id="54286533"/>
<dbReference type="CDD" id="cd00067">
    <property type="entry name" value="GAL4"/>
    <property type="match status" value="1"/>
</dbReference>
<sequence length="657" mass="73512">MEEETIPWRIGSQGRKPRTLVSCLPCHRRKVKCDREQPCNRCLIAGRSNDCIYQNPRSPRASFPAIGAFIDGKARLARANSWASLCWEFEEARPYLFGLDPEFRAMYDKVEGLKSLFLSSNGRFANKDNLQIASASLRLSKSELLSYISDRGVIDTLLSNYMQTFNRILPLWNPTLFDEEIARFWDSPEDADLTSFAQLFVMLGLSCHSAPANTSTLRKHDLSEMSKTFFTIGEAAFNNSRFKSLHDLAGVRTLCMMIIARMIDLVPMHDTQDGTLLFGLTVRAAQNMALNRHPSLFSGMPENEGINRIIIWTTIVFMDQFISIHFHLPPLIRREDHDATFEFSIQDGSTTSNYGIWEERLKDSSDENQLAFLALMSALLPTVSVILEQLHSTKPALNYEEVGKLNKKLRDSLSLAMQLAMGKMEGATSADVSMQRGLLEIFIRRVLLDLHQPFAITQEASANAEHSRLAVLECALALMICQEGIFEAAGQHSQMKCLLDLFKDDFGIAIIYVTLGIRRGDFTVSPVDTLQAPPEEVAWTALRRATELTEWYTGVSVKHFRIYAGAMYLVAALEALETGAPMMQKMMEAGHMIIAAIEKRKGKGAECGNQTTLHTNISMFEGFGEPEEMGGFINALGLSSGNAELPAVNPCFYTFQS</sequence>
<dbReference type="InterPro" id="IPR036864">
    <property type="entry name" value="Zn2-C6_fun-type_DNA-bd_sf"/>
</dbReference>
<dbReference type="SMART" id="SM00066">
    <property type="entry name" value="GAL4"/>
    <property type="match status" value="1"/>
</dbReference>
<dbReference type="SMART" id="SM00906">
    <property type="entry name" value="Fungal_trans"/>
    <property type="match status" value="1"/>
</dbReference>
<dbReference type="GO" id="GO:0008270">
    <property type="term" value="F:zinc ion binding"/>
    <property type="evidence" value="ECO:0007669"/>
    <property type="project" value="InterPro"/>
</dbReference>
<reference evidence="5" key="1">
    <citation type="journal article" date="2020" name="Stud. Mycol.">
        <title>101 Dothideomycetes genomes: a test case for predicting lifestyles and emergence of pathogens.</title>
        <authorList>
            <person name="Haridas S."/>
            <person name="Albert R."/>
            <person name="Binder M."/>
            <person name="Bloem J."/>
            <person name="Labutti K."/>
            <person name="Salamov A."/>
            <person name="Andreopoulos B."/>
            <person name="Baker S."/>
            <person name="Barry K."/>
            <person name="Bills G."/>
            <person name="Bluhm B."/>
            <person name="Cannon C."/>
            <person name="Castanera R."/>
            <person name="Culley D."/>
            <person name="Daum C."/>
            <person name="Ezra D."/>
            <person name="Gonzalez J."/>
            <person name="Henrissat B."/>
            <person name="Kuo A."/>
            <person name="Liang C."/>
            <person name="Lipzen A."/>
            <person name="Lutzoni F."/>
            <person name="Magnuson J."/>
            <person name="Mondo S."/>
            <person name="Nolan M."/>
            <person name="Ohm R."/>
            <person name="Pangilinan J."/>
            <person name="Park H.-J."/>
            <person name="Ramirez L."/>
            <person name="Alfaro M."/>
            <person name="Sun H."/>
            <person name="Tritt A."/>
            <person name="Yoshinaga Y."/>
            <person name="Zwiers L.-H."/>
            <person name="Turgeon B."/>
            <person name="Goodwin S."/>
            <person name="Spatafora J."/>
            <person name="Crous P."/>
            <person name="Grigoriev I."/>
        </authorList>
    </citation>
    <scope>NUCLEOTIDE SEQUENCE</scope>
    <source>
        <strain evidence="5">CBS 175.79</strain>
    </source>
</reference>
<dbReference type="InterPro" id="IPR001138">
    <property type="entry name" value="Zn2Cys6_DnaBD"/>
</dbReference>
<evidence type="ECO:0000256" key="1">
    <source>
        <dbReference type="ARBA" id="ARBA00004123"/>
    </source>
</evidence>
<protein>
    <recommendedName>
        <fullName evidence="4">Zn(2)-C6 fungal-type domain-containing protein</fullName>
    </recommendedName>
</protein>
<dbReference type="SUPFAM" id="SSF57701">
    <property type="entry name" value="Zn2/Cys6 DNA-binding domain"/>
    <property type="match status" value="1"/>
</dbReference>
<evidence type="ECO:0000256" key="3">
    <source>
        <dbReference type="ARBA" id="ARBA00023242"/>
    </source>
</evidence>
<dbReference type="GO" id="GO:0005634">
    <property type="term" value="C:nucleus"/>
    <property type="evidence" value="ECO:0007669"/>
    <property type="project" value="UniProtKB-SubCell"/>
</dbReference>
<keyword evidence="3" id="KW-0539">Nucleus</keyword>
<dbReference type="GO" id="GO:0003677">
    <property type="term" value="F:DNA binding"/>
    <property type="evidence" value="ECO:0007669"/>
    <property type="project" value="InterPro"/>
</dbReference>
<dbReference type="OrthoDB" id="4337792at2759"/>
<evidence type="ECO:0000256" key="2">
    <source>
        <dbReference type="ARBA" id="ARBA00022723"/>
    </source>
</evidence>
<dbReference type="InterPro" id="IPR007219">
    <property type="entry name" value="XnlR_reg_dom"/>
</dbReference>
<dbReference type="Pfam" id="PF04082">
    <property type="entry name" value="Fungal_trans"/>
    <property type="match status" value="1"/>
</dbReference>
<evidence type="ECO:0000313" key="5">
    <source>
        <dbReference type="EMBL" id="KAF2010895.1"/>
    </source>
</evidence>
<evidence type="ECO:0000313" key="6">
    <source>
        <dbReference type="Proteomes" id="UP000799778"/>
    </source>
</evidence>
<dbReference type="GO" id="GO:0006351">
    <property type="term" value="P:DNA-templated transcription"/>
    <property type="evidence" value="ECO:0007669"/>
    <property type="project" value="InterPro"/>
</dbReference>
<name>A0A6A5XCQ8_9PLEO</name>
<keyword evidence="2" id="KW-0479">Metal-binding</keyword>
<dbReference type="PANTHER" id="PTHR31001">
    <property type="entry name" value="UNCHARACTERIZED TRANSCRIPTIONAL REGULATORY PROTEIN"/>
    <property type="match status" value="1"/>
</dbReference>
<dbReference type="CDD" id="cd12148">
    <property type="entry name" value="fungal_TF_MHR"/>
    <property type="match status" value="1"/>
</dbReference>
<organism evidence="5 6">
    <name type="scientific">Aaosphaeria arxii CBS 175.79</name>
    <dbReference type="NCBI Taxonomy" id="1450172"/>
    <lineage>
        <taxon>Eukaryota</taxon>
        <taxon>Fungi</taxon>
        <taxon>Dikarya</taxon>
        <taxon>Ascomycota</taxon>
        <taxon>Pezizomycotina</taxon>
        <taxon>Dothideomycetes</taxon>
        <taxon>Pleosporomycetidae</taxon>
        <taxon>Pleosporales</taxon>
        <taxon>Pleosporales incertae sedis</taxon>
        <taxon>Aaosphaeria</taxon>
    </lineage>
</organism>
<comment type="subcellular location">
    <subcellularLocation>
        <location evidence="1">Nucleus</location>
    </subcellularLocation>
</comment>
<keyword evidence="6" id="KW-1185">Reference proteome</keyword>
<dbReference type="Pfam" id="PF00172">
    <property type="entry name" value="Zn_clus"/>
    <property type="match status" value="1"/>
</dbReference>
<dbReference type="PROSITE" id="PS50048">
    <property type="entry name" value="ZN2_CY6_FUNGAL_2"/>
    <property type="match status" value="1"/>
</dbReference>
<accession>A0A6A5XCQ8</accession>